<evidence type="ECO:0000256" key="1">
    <source>
        <dbReference type="SAM" id="MobiDB-lite"/>
    </source>
</evidence>
<name>A0A0J1BGW1_RHOIS</name>
<evidence type="ECO:0000313" key="2">
    <source>
        <dbReference type="EMBL" id="KLU05787.1"/>
    </source>
</evidence>
<feature type="region of interest" description="Disordered" evidence="1">
    <location>
        <begin position="1"/>
        <end position="45"/>
    </location>
</feature>
<proteinExistence type="predicted"/>
<feature type="compositionally biased region" description="Basic and acidic residues" evidence="1">
    <location>
        <begin position="24"/>
        <end position="41"/>
    </location>
</feature>
<dbReference type="EMBL" id="LECT01000017">
    <property type="protein sequence ID" value="KLU05787.1"/>
    <property type="molecule type" value="Genomic_DNA"/>
</dbReference>
<dbReference type="PATRIC" id="fig|595434.4.peg.2308"/>
<evidence type="ECO:0000313" key="3">
    <source>
        <dbReference type="Proteomes" id="UP000036367"/>
    </source>
</evidence>
<gene>
    <name evidence="2" type="ORF">RISK_002419</name>
</gene>
<reference evidence="2" key="1">
    <citation type="submission" date="2015-05" db="EMBL/GenBank/DDBJ databases">
        <title>Permanent draft genome of Rhodopirellula islandicus K833.</title>
        <authorList>
            <person name="Kizina J."/>
            <person name="Richter M."/>
            <person name="Glockner F.O."/>
            <person name="Harder J."/>
        </authorList>
    </citation>
    <scope>NUCLEOTIDE SEQUENCE [LARGE SCALE GENOMIC DNA]</scope>
    <source>
        <strain evidence="2">K833</strain>
    </source>
</reference>
<accession>A0A0J1BGW1</accession>
<comment type="caution">
    <text evidence="2">The sequence shown here is derived from an EMBL/GenBank/DDBJ whole genome shotgun (WGS) entry which is preliminary data.</text>
</comment>
<sequence length="78" mass="8658">MSLQQLDRRNQFASTARQVRRGRAASEKHPEGHSSVDEKTGSRLSRSANLLQQELRLPAAARCFERRCHGAVSGGGFH</sequence>
<protein>
    <submittedName>
        <fullName evidence="2">Uncharacterized protein</fullName>
    </submittedName>
</protein>
<dbReference type="AlphaFoldDB" id="A0A0J1BGW1"/>
<feature type="compositionally biased region" description="Basic and acidic residues" evidence="1">
    <location>
        <begin position="1"/>
        <end position="10"/>
    </location>
</feature>
<dbReference type="Proteomes" id="UP000036367">
    <property type="component" value="Unassembled WGS sequence"/>
</dbReference>
<organism evidence="2 3">
    <name type="scientific">Rhodopirellula islandica</name>
    <dbReference type="NCBI Taxonomy" id="595434"/>
    <lineage>
        <taxon>Bacteria</taxon>
        <taxon>Pseudomonadati</taxon>
        <taxon>Planctomycetota</taxon>
        <taxon>Planctomycetia</taxon>
        <taxon>Pirellulales</taxon>
        <taxon>Pirellulaceae</taxon>
        <taxon>Rhodopirellula</taxon>
    </lineage>
</organism>
<keyword evidence="3" id="KW-1185">Reference proteome</keyword>